<evidence type="ECO:0000313" key="3">
    <source>
        <dbReference type="Proteomes" id="UP001331761"/>
    </source>
</evidence>
<gene>
    <name evidence="2" type="ORF">GCK32_022450</name>
</gene>
<dbReference type="EMBL" id="WIXE01018555">
    <property type="protein sequence ID" value="KAK5970807.1"/>
    <property type="molecule type" value="Genomic_DNA"/>
</dbReference>
<name>A0AAN8F271_TRICO</name>
<accession>A0AAN8F271</accession>
<evidence type="ECO:0000313" key="2">
    <source>
        <dbReference type="EMBL" id="KAK5970807.1"/>
    </source>
</evidence>
<evidence type="ECO:0000256" key="1">
    <source>
        <dbReference type="SAM" id="MobiDB-lite"/>
    </source>
</evidence>
<sequence>MAQAQFVDFSSGTPRSSRMPQTQMQPQSPMMSTQATVTMRTPSGTPSQAGLSQIAAISRMQQQAALRRNSPDRTSLTKRHVQDGQPRTVWSPQALTPKRSTSNMQSITPSGAAASAITRR</sequence>
<feature type="region of interest" description="Disordered" evidence="1">
    <location>
        <begin position="1"/>
        <end position="120"/>
    </location>
</feature>
<dbReference type="AlphaFoldDB" id="A0AAN8F271"/>
<feature type="non-terminal residue" evidence="2">
    <location>
        <position position="120"/>
    </location>
</feature>
<feature type="compositionally biased region" description="Low complexity" evidence="1">
    <location>
        <begin position="16"/>
        <end position="34"/>
    </location>
</feature>
<feature type="compositionally biased region" description="Polar residues" evidence="1">
    <location>
        <begin position="35"/>
        <end position="51"/>
    </location>
</feature>
<dbReference type="Proteomes" id="UP001331761">
    <property type="component" value="Unassembled WGS sequence"/>
</dbReference>
<organism evidence="2 3">
    <name type="scientific">Trichostrongylus colubriformis</name>
    <name type="common">Black scour worm</name>
    <dbReference type="NCBI Taxonomy" id="6319"/>
    <lineage>
        <taxon>Eukaryota</taxon>
        <taxon>Metazoa</taxon>
        <taxon>Ecdysozoa</taxon>
        <taxon>Nematoda</taxon>
        <taxon>Chromadorea</taxon>
        <taxon>Rhabditida</taxon>
        <taxon>Rhabditina</taxon>
        <taxon>Rhabditomorpha</taxon>
        <taxon>Strongyloidea</taxon>
        <taxon>Trichostrongylidae</taxon>
        <taxon>Trichostrongylus</taxon>
    </lineage>
</organism>
<proteinExistence type="predicted"/>
<feature type="compositionally biased region" description="Polar residues" evidence="1">
    <location>
        <begin position="88"/>
        <end position="109"/>
    </location>
</feature>
<reference evidence="2 3" key="1">
    <citation type="submission" date="2019-10" db="EMBL/GenBank/DDBJ databases">
        <title>Assembly and Annotation for the nematode Trichostrongylus colubriformis.</title>
        <authorList>
            <person name="Martin J."/>
        </authorList>
    </citation>
    <scope>NUCLEOTIDE SEQUENCE [LARGE SCALE GENOMIC DNA]</scope>
    <source>
        <strain evidence="2">G859</strain>
        <tissue evidence="2">Whole worm</tissue>
    </source>
</reference>
<keyword evidence="3" id="KW-1185">Reference proteome</keyword>
<comment type="caution">
    <text evidence="2">The sequence shown here is derived from an EMBL/GenBank/DDBJ whole genome shotgun (WGS) entry which is preliminary data.</text>
</comment>
<protein>
    <submittedName>
        <fullName evidence="2">Uncharacterized protein</fullName>
    </submittedName>
</protein>